<protein>
    <submittedName>
        <fullName evidence="2">Phage holin family protein</fullName>
    </submittedName>
</protein>
<keyword evidence="3" id="KW-1185">Reference proteome</keyword>
<dbReference type="AlphaFoldDB" id="A0A9X2JJ14"/>
<dbReference type="EMBL" id="JAMXLR010000072">
    <property type="protein sequence ID" value="MCO6046288.1"/>
    <property type="molecule type" value="Genomic_DNA"/>
</dbReference>
<dbReference type="Pfam" id="PF07332">
    <property type="entry name" value="Phage_holin_3_6"/>
    <property type="match status" value="1"/>
</dbReference>
<dbReference type="RefSeq" id="WP_252854402.1">
    <property type="nucleotide sequence ID" value="NZ_JAMXLR010000072.1"/>
</dbReference>
<keyword evidence="1" id="KW-1133">Transmembrane helix</keyword>
<organism evidence="2 3">
    <name type="scientific">Aeoliella straminimaris</name>
    <dbReference type="NCBI Taxonomy" id="2954799"/>
    <lineage>
        <taxon>Bacteria</taxon>
        <taxon>Pseudomonadati</taxon>
        <taxon>Planctomycetota</taxon>
        <taxon>Planctomycetia</taxon>
        <taxon>Pirellulales</taxon>
        <taxon>Lacipirellulaceae</taxon>
        <taxon>Aeoliella</taxon>
    </lineage>
</organism>
<feature type="transmembrane region" description="Helical" evidence="1">
    <location>
        <begin position="84"/>
        <end position="102"/>
    </location>
</feature>
<dbReference type="Proteomes" id="UP001155241">
    <property type="component" value="Unassembled WGS sequence"/>
</dbReference>
<proteinExistence type="predicted"/>
<keyword evidence="1" id="KW-0812">Transmembrane</keyword>
<gene>
    <name evidence="2" type="ORF">NG895_20510</name>
</gene>
<reference evidence="2" key="1">
    <citation type="submission" date="2022-06" db="EMBL/GenBank/DDBJ databases">
        <title>Aeoliella straminimaris, a novel planctomycete from sediments.</title>
        <authorList>
            <person name="Vitorino I.R."/>
            <person name="Lage O.M."/>
        </authorList>
    </citation>
    <scope>NUCLEOTIDE SEQUENCE</scope>
    <source>
        <strain evidence="2">ICT_H6.2</strain>
    </source>
</reference>
<feature type="transmembrane region" description="Helical" evidence="1">
    <location>
        <begin position="45"/>
        <end position="72"/>
    </location>
</feature>
<sequence length="147" mass="15110">MNNAPKTSTKPKSSGHLVRNLLELGELQIMLLRADAAAAGKSTRVAALLVAVAICLLLAAAPVLLLSAAAWLESSQELSRSASLALTGGGAVVLAAVLLVAARSSINRGLSMLSQTVDELVQNIECLKRGLADPHDEATPQGPGDHD</sequence>
<name>A0A9X2JJ14_9BACT</name>
<comment type="caution">
    <text evidence="2">The sequence shown here is derived from an EMBL/GenBank/DDBJ whole genome shotgun (WGS) entry which is preliminary data.</text>
</comment>
<dbReference type="InterPro" id="IPR009937">
    <property type="entry name" value="Phage_holin_3_6"/>
</dbReference>
<evidence type="ECO:0000256" key="1">
    <source>
        <dbReference type="SAM" id="Phobius"/>
    </source>
</evidence>
<accession>A0A9X2JJ14</accession>
<keyword evidence="1" id="KW-0472">Membrane</keyword>
<evidence type="ECO:0000313" key="2">
    <source>
        <dbReference type="EMBL" id="MCO6046288.1"/>
    </source>
</evidence>
<evidence type="ECO:0000313" key="3">
    <source>
        <dbReference type="Proteomes" id="UP001155241"/>
    </source>
</evidence>